<feature type="coiled-coil region" evidence="6">
    <location>
        <begin position="213"/>
        <end position="270"/>
    </location>
</feature>
<feature type="coiled-coil region" evidence="6">
    <location>
        <begin position="338"/>
        <end position="414"/>
    </location>
</feature>
<reference evidence="9" key="1">
    <citation type="journal article" date="2023" name="Int. J. Syst. Evol. Microbiol.">
        <title>Methylocystis iwaonis sp. nov., a type II methane-oxidizing bacterium from surface soil of a rice paddy field in Japan, and emended description of the genus Methylocystis (ex Whittenbury et al. 1970) Bowman et al. 1993.</title>
        <authorList>
            <person name="Kaise H."/>
            <person name="Sawadogo J.B."/>
            <person name="Alam M.S."/>
            <person name="Ueno C."/>
            <person name="Dianou D."/>
            <person name="Shinjo R."/>
            <person name="Asakawa S."/>
        </authorList>
    </citation>
    <scope>NUCLEOTIDE SEQUENCE</scope>
    <source>
        <strain evidence="9">LMG27198</strain>
    </source>
</reference>
<keyword evidence="10" id="KW-1185">Reference proteome</keyword>
<feature type="domain" description="Polysaccharide chain length determinant N-terminal" evidence="8">
    <location>
        <begin position="14"/>
        <end position="107"/>
    </location>
</feature>
<evidence type="ECO:0000256" key="6">
    <source>
        <dbReference type="SAM" id="Coils"/>
    </source>
</evidence>
<dbReference type="InterPro" id="IPR003856">
    <property type="entry name" value="LPS_length_determ_N"/>
</dbReference>
<gene>
    <name evidence="9" type="ORF">LMG27198_26900</name>
</gene>
<dbReference type="AlphaFoldDB" id="A0A9W6LSL1"/>
<keyword evidence="6" id="KW-0175">Coiled coil</keyword>
<sequence>MRGSVKDESETSTNEIDLSRLGRTLARKRWWVIGPTLAAFLGAAVFVNVVKPRYTSDARLLLENQDDFLGRPDKADRGDGNGPDAEAVQSQIQLLTSRDLARRAIRSLDLKGDAEFDPLANGVGAFTRVMVLLGIARDPTLMSPEDRVMEKFSERLAVLSPTKTRVLSIEFTSRNPELAARGANAVAESYIEMQQEAKREMARSAAGSLATLVAALRERVADAEAKVEAYRADSGLLIGANNTIIPTQQLGELNNQLSSARAAQAEAQAKANLLRDMLRQGRVGEIPDVANNETIRRIFEQRVSLRAQMALESRTLLPMHPRIKELTAQLADIDQQWRAAAERTARTLENEARIAAARVDNLTRVLNDQKRVAGSAGAEEVKLRELERAARQLKEQLEAETAKYQQAQAREQMKATPADARIIQRALAPQLPAFPKKVPIVAFSTLAAFLLSLGAIIAAELLTGRARADAHPEEADTAREEGQGVEDEYEDEDAGDEVAAPAVAIAEQARVASGACVKVLVTPLDEDRHGAMAIRLARTLAGQGRTLLVAADPGDGVFDPLIDSDDAPLGLADLASGDVGFEEILHLDSGSRLHILPGGVAGEADDYDAELLVEALSQAYDFIVLAASDQAARTLGPYMDLAFVLGDGADDDAEALRRRLARAGAEAHLLDGAAPAPSLAA</sequence>
<feature type="transmembrane region" description="Helical" evidence="7">
    <location>
        <begin position="440"/>
        <end position="462"/>
    </location>
</feature>
<proteinExistence type="predicted"/>
<keyword evidence="2" id="KW-1003">Cell membrane</keyword>
<evidence type="ECO:0000259" key="8">
    <source>
        <dbReference type="Pfam" id="PF02706"/>
    </source>
</evidence>
<evidence type="ECO:0000313" key="10">
    <source>
        <dbReference type="Proteomes" id="UP001144323"/>
    </source>
</evidence>
<evidence type="ECO:0000256" key="4">
    <source>
        <dbReference type="ARBA" id="ARBA00022989"/>
    </source>
</evidence>
<evidence type="ECO:0000256" key="5">
    <source>
        <dbReference type="ARBA" id="ARBA00023136"/>
    </source>
</evidence>
<feature type="transmembrane region" description="Helical" evidence="7">
    <location>
        <begin position="30"/>
        <end position="50"/>
    </location>
</feature>
<dbReference type="GO" id="GO:0005886">
    <property type="term" value="C:plasma membrane"/>
    <property type="evidence" value="ECO:0007669"/>
    <property type="project" value="UniProtKB-SubCell"/>
</dbReference>
<dbReference type="Pfam" id="PF02706">
    <property type="entry name" value="Wzz"/>
    <property type="match status" value="1"/>
</dbReference>
<protein>
    <submittedName>
        <fullName evidence="9">LPS biosynthesis protein</fullName>
    </submittedName>
</protein>
<keyword evidence="3 7" id="KW-0812">Transmembrane</keyword>
<organism evidence="9 10">
    <name type="scientific">Methylocystis echinoides</name>
    <dbReference type="NCBI Taxonomy" id="29468"/>
    <lineage>
        <taxon>Bacteria</taxon>
        <taxon>Pseudomonadati</taxon>
        <taxon>Pseudomonadota</taxon>
        <taxon>Alphaproteobacteria</taxon>
        <taxon>Hyphomicrobiales</taxon>
        <taxon>Methylocystaceae</taxon>
        <taxon>Methylocystis</taxon>
    </lineage>
</organism>
<dbReference type="EMBL" id="BSEC01000001">
    <property type="protein sequence ID" value="GLI93698.1"/>
    <property type="molecule type" value="Genomic_DNA"/>
</dbReference>
<evidence type="ECO:0000256" key="3">
    <source>
        <dbReference type="ARBA" id="ARBA00022692"/>
    </source>
</evidence>
<dbReference type="InterPro" id="IPR050445">
    <property type="entry name" value="Bact_polysacc_biosynth/exp"/>
</dbReference>
<dbReference type="InterPro" id="IPR027417">
    <property type="entry name" value="P-loop_NTPase"/>
</dbReference>
<accession>A0A9W6LSL1</accession>
<evidence type="ECO:0000313" key="9">
    <source>
        <dbReference type="EMBL" id="GLI93698.1"/>
    </source>
</evidence>
<dbReference type="GO" id="GO:0004713">
    <property type="term" value="F:protein tyrosine kinase activity"/>
    <property type="evidence" value="ECO:0007669"/>
    <property type="project" value="TreeGrafter"/>
</dbReference>
<keyword evidence="4 7" id="KW-1133">Transmembrane helix</keyword>
<comment type="caution">
    <text evidence="9">The sequence shown here is derived from an EMBL/GenBank/DDBJ whole genome shotgun (WGS) entry which is preliminary data.</text>
</comment>
<dbReference type="PANTHER" id="PTHR32309:SF13">
    <property type="entry name" value="FERRIC ENTEROBACTIN TRANSPORT PROTEIN FEPE"/>
    <property type="match status" value="1"/>
</dbReference>
<evidence type="ECO:0000256" key="2">
    <source>
        <dbReference type="ARBA" id="ARBA00022475"/>
    </source>
</evidence>
<dbReference type="RefSeq" id="WP_281803667.1">
    <property type="nucleotide sequence ID" value="NZ_BSEC01000001.1"/>
</dbReference>
<keyword evidence="5 7" id="KW-0472">Membrane</keyword>
<dbReference type="PANTHER" id="PTHR32309">
    <property type="entry name" value="TYROSINE-PROTEIN KINASE"/>
    <property type="match status" value="1"/>
</dbReference>
<evidence type="ECO:0000256" key="7">
    <source>
        <dbReference type="SAM" id="Phobius"/>
    </source>
</evidence>
<comment type="subcellular location">
    <subcellularLocation>
        <location evidence="1">Cell membrane</location>
        <topology evidence="1">Multi-pass membrane protein</topology>
    </subcellularLocation>
</comment>
<name>A0A9W6LSL1_9HYPH</name>
<dbReference type="Gene3D" id="3.40.50.300">
    <property type="entry name" value="P-loop containing nucleotide triphosphate hydrolases"/>
    <property type="match status" value="1"/>
</dbReference>
<dbReference type="Proteomes" id="UP001144323">
    <property type="component" value="Unassembled WGS sequence"/>
</dbReference>
<evidence type="ECO:0000256" key="1">
    <source>
        <dbReference type="ARBA" id="ARBA00004651"/>
    </source>
</evidence>